<dbReference type="STRING" id="29563.SAMN02983006_01440"/>
<gene>
    <name evidence="5" type="ORF">SAMN02983006_01440</name>
</gene>
<dbReference type="SUPFAM" id="SSF55469">
    <property type="entry name" value="FMN-dependent nitroreductase-like"/>
    <property type="match status" value="1"/>
</dbReference>
<keyword evidence="2" id="KW-0963">Cytoplasm</keyword>
<dbReference type="Proteomes" id="UP000199006">
    <property type="component" value="Unassembled WGS sequence"/>
</dbReference>
<organism evidence="5 6">
    <name type="scientific">Halanaerobium salsuginis</name>
    <dbReference type="NCBI Taxonomy" id="29563"/>
    <lineage>
        <taxon>Bacteria</taxon>
        <taxon>Bacillati</taxon>
        <taxon>Bacillota</taxon>
        <taxon>Clostridia</taxon>
        <taxon>Halanaerobiales</taxon>
        <taxon>Halanaerobiaceae</taxon>
        <taxon>Halanaerobium</taxon>
    </lineage>
</organism>
<dbReference type="GO" id="GO:0005737">
    <property type="term" value="C:cytoplasm"/>
    <property type="evidence" value="ECO:0007669"/>
    <property type="project" value="UniProtKB-SubCell"/>
</dbReference>
<protein>
    <recommendedName>
        <fullName evidence="4">Nitroreductase domain-containing protein</fullName>
    </recommendedName>
</protein>
<dbReference type="Gene3D" id="3.40.109.10">
    <property type="entry name" value="NADH Oxidase"/>
    <property type="match status" value="1"/>
</dbReference>
<keyword evidence="6" id="KW-1185">Reference proteome</keyword>
<dbReference type="FunFam" id="3.40.109.10:FF:000001">
    <property type="entry name" value="Nitroreductase family"/>
    <property type="match status" value="1"/>
</dbReference>
<dbReference type="CDD" id="cd02140">
    <property type="entry name" value="Frm2-like"/>
    <property type="match status" value="1"/>
</dbReference>
<dbReference type="EMBL" id="FOTI01000017">
    <property type="protein sequence ID" value="SFL54336.1"/>
    <property type="molecule type" value="Genomic_DNA"/>
</dbReference>
<dbReference type="InterPro" id="IPR029479">
    <property type="entry name" value="Nitroreductase"/>
</dbReference>
<keyword evidence="3" id="KW-0560">Oxidoreductase</keyword>
<reference evidence="5 6" key="1">
    <citation type="submission" date="2016-10" db="EMBL/GenBank/DDBJ databases">
        <authorList>
            <person name="de Groot N.N."/>
        </authorList>
    </citation>
    <scope>NUCLEOTIDE SEQUENCE [LARGE SCALE GENOMIC DNA]</scope>
    <source>
        <strain evidence="5 6">ATCC 51327</strain>
    </source>
</reference>
<dbReference type="GO" id="GO:0016491">
    <property type="term" value="F:oxidoreductase activity"/>
    <property type="evidence" value="ECO:0007669"/>
    <property type="project" value="UniProtKB-KW"/>
</dbReference>
<comment type="subcellular location">
    <subcellularLocation>
        <location evidence="1">Cytoplasm</location>
    </subcellularLocation>
</comment>
<dbReference type="PANTHER" id="PTHR43035:SF1">
    <property type="entry name" value="FATTY ACID REPRESSION MUTANT PROTEIN 2-RELATED"/>
    <property type="match status" value="1"/>
</dbReference>
<evidence type="ECO:0000256" key="1">
    <source>
        <dbReference type="ARBA" id="ARBA00004496"/>
    </source>
</evidence>
<dbReference type="GO" id="GO:0034599">
    <property type="term" value="P:cellular response to oxidative stress"/>
    <property type="evidence" value="ECO:0007669"/>
    <property type="project" value="InterPro"/>
</dbReference>
<sequence length="199" mass="22882">MAKDIYQAIADRRSYYEISDEEIISEDKIEEVINHAVKHNPTAFNSQTGRIILLFGDQHIKFWDIVEAALKEVVPADSFAQSQAKIAGFRSGYGTILFYEDKSIVESLQEQFPLYKENFPVWSEHASGMLQCNIWTLLEAEGLGVSLQHYTELIEEQVKAEWDIPDNWRFVAQMPFGSPDGEPDAKDFVDLKERVKVYK</sequence>
<evidence type="ECO:0000313" key="6">
    <source>
        <dbReference type="Proteomes" id="UP000199006"/>
    </source>
</evidence>
<dbReference type="RefSeq" id="WP_089861466.1">
    <property type="nucleotide sequence ID" value="NZ_FOTI01000017.1"/>
</dbReference>
<name>A0A1I4IKP4_9FIRM</name>
<evidence type="ECO:0000313" key="5">
    <source>
        <dbReference type="EMBL" id="SFL54336.1"/>
    </source>
</evidence>
<accession>A0A1I4IKP4</accession>
<dbReference type="Pfam" id="PF00881">
    <property type="entry name" value="Nitroreductase"/>
    <property type="match status" value="1"/>
</dbReference>
<feature type="domain" description="Nitroreductase" evidence="4">
    <location>
        <begin position="9"/>
        <end position="177"/>
    </location>
</feature>
<proteinExistence type="predicted"/>
<dbReference type="InterPro" id="IPR033877">
    <property type="entry name" value="Frm2/Hbn1"/>
</dbReference>
<dbReference type="AlphaFoldDB" id="A0A1I4IKP4"/>
<dbReference type="InterPro" id="IPR000415">
    <property type="entry name" value="Nitroreductase-like"/>
</dbReference>
<evidence type="ECO:0000256" key="3">
    <source>
        <dbReference type="ARBA" id="ARBA00023002"/>
    </source>
</evidence>
<dbReference type="PANTHER" id="PTHR43035">
    <property type="entry name" value="FATTY ACID REPRESSION MUTANT PROTEIN 2-RELATED"/>
    <property type="match status" value="1"/>
</dbReference>
<evidence type="ECO:0000259" key="4">
    <source>
        <dbReference type="Pfam" id="PF00881"/>
    </source>
</evidence>
<dbReference type="OrthoDB" id="9810617at2"/>
<evidence type="ECO:0000256" key="2">
    <source>
        <dbReference type="ARBA" id="ARBA00022490"/>
    </source>
</evidence>